<feature type="compositionally biased region" description="Low complexity" evidence="5">
    <location>
        <begin position="17"/>
        <end position="28"/>
    </location>
</feature>
<gene>
    <name evidence="7" type="ORF">GCM10009846_03070</name>
</gene>
<organism evidence="7 8">
    <name type="scientific">Agrococcus versicolor</name>
    <dbReference type="NCBI Taxonomy" id="501482"/>
    <lineage>
        <taxon>Bacteria</taxon>
        <taxon>Bacillati</taxon>
        <taxon>Actinomycetota</taxon>
        <taxon>Actinomycetes</taxon>
        <taxon>Micrococcales</taxon>
        <taxon>Microbacteriaceae</taxon>
        <taxon>Agrococcus</taxon>
    </lineage>
</organism>
<evidence type="ECO:0000256" key="1">
    <source>
        <dbReference type="ARBA" id="ARBA00004167"/>
    </source>
</evidence>
<keyword evidence="3 6" id="KW-1133">Transmembrane helix</keyword>
<name>A0ABN3AJF4_9MICO</name>
<dbReference type="SUPFAM" id="SSF55486">
    <property type="entry name" value="Metalloproteases ('zincins'), catalytic domain"/>
    <property type="match status" value="1"/>
</dbReference>
<proteinExistence type="predicted"/>
<dbReference type="PANTHER" id="PTHR30168">
    <property type="entry name" value="PUTATIVE MEMBRANE PROTEIN YPFJ"/>
    <property type="match status" value="1"/>
</dbReference>
<dbReference type="InterPro" id="IPR007343">
    <property type="entry name" value="Uncharacterised_pept_Zn_put"/>
</dbReference>
<dbReference type="Proteomes" id="UP001501599">
    <property type="component" value="Unassembled WGS sequence"/>
</dbReference>
<evidence type="ECO:0000256" key="5">
    <source>
        <dbReference type="SAM" id="MobiDB-lite"/>
    </source>
</evidence>
<feature type="transmembrane region" description="Helical" evidence="6">
    <location>
        <begin position="59"/>
        <end position="81"/>
    </location>
</feature>
<evidence type="ECO:0000256" key="4">
    <source>
        <dbReference type="ARBA" id="ARBA00023136"/>
    </source>
</evidence>
<comment type="subcellular location">
    <subcellularLocation>
        <location evidence="1">Membrane</location>
        <topology evidence="1">Single-pass membrane protein</topology>
    </subcellularLocation>
</comment>
<accession>A0ABN3AJF4</accession>
<dbReference type="Pfam" id="PF04228">
    <property type="entry name" value="Zn_peptidase"/>
    <property type="match status" value="1"/>
</dbReference>
<evidence type="ECO:0000256" key="3">
    <source>
        <dbReference type="ARBA" id="ARBA00022989"/>
    </source>
</evidence>
<protein>
    <submittedName>
        <fullName evidence="7">Neutral zinc metallopeptidase</fullName>
    </submittedName>
</protein>
<evidence type="ECO:0000313" key="8">
    <source>
        <dbReference type="Proteomes" id="UP001501599"/>
    </source>
</evidence>
<comment type="caution">
    <text evidence="7">The sequence shown here is derived from an EMBL/GenBank/DDBJ whole genome shotgun (WGS) entry which is preliminary data.</text>
</comment>
<dbReference type="EMBL" id="BAAAQT010000001">
    <property type="protein sequence ID" value="GAA2170945.1"/>
    <property type="molecule type" value="Genomic_DNA"/>
</dbReference>
<evidence type="ECO:0000313" key="7">
    <source>
        <dbReference type="EMBL" id="GAA2170945.1"/>
    </source>
</evidence>
<keyword evidence="2 6" id="KW-0812">Transmembrane</keyword>
<evidence type="ECO:0000256" key="6">
    <source>
        <dbReference type="SAM" id="Phobius"/>
    </source>
</evidence>
<dbReference type="PANTHER" id="PTHR30168:SF0">
    <property type="entry name" value="INNER MEMBRANE PROTEIN"/>
    <property type="match status" value="1"/>
</dbReference>
<keyword evidence="8" id="KW-1185">Reference proteome</keyword>
<evidence type="ECO:0000256" key="2">
    <source>
        <dbReference type="ARBA" id="ARBA00022692"/>
    </source>
</evidence>
<reference evidence="8" key="1">
    <citation type="journal article" date="2019" name="Int. J. Syst. Evol. Microbiol.">
        <title>The Global Catalogue of Microorganisms (GCM) 10K type strain sequencing project: providing services to taxonomists for standard genome sequencing and annotation.</title>
        <authorList>
            <consortium name="The Broad Institute Genomics Platform"/>
            <consortium name="The Broad Institute Genome Sequencing Center for Infectious Disease"/>
            <person name="Wu L."/>
            <person name="Ma J."/>
        </authorList>
    </citation>
    <scope>NUCLEOTIDE SEQUENCE [LARGE SCALE GENOMIC DNA]</scope>
    <source>
        <strain evidence="8">JCM 16026</strain>
    </source>
</reference>
<keyword evidence="4 6" id="KW-0472">Membrane</keyword>
<sequence length="333" mass="34223">MGFDSSRGGVPPAYRLDGPADAASDPPARATLSSMTFRGDAQFDTTRVARRGGGARGGAIAIGGGGLVTVLLFIVSSFLGVDLTGLGSAIQQDPSAGGGSDTEVVGCTGEQANDPASYDCRMEGGADSLSAYWSGVFAENSLEYREPAVVLYGGQVSTACGNASSAVGPFYCPGDEQIYVDTTFFDTLRTQFGASGGSLSQLYVLGHEWGHHIQQLTGDLQRVDAQDTGPSGSATRSELQADCYAGAWLAAASTTPDQGGGDPVLVQPTQAELNDALDAAAAIGDDSIQAQSGQGVNPDSWTHGSSEQRQTWFANGYQQGVSACANVWQVPTP</sequence>
<feature type="region of interest" description="Disordered" evidence="5">
    <location>
        <begin position="1"/>
        <end position="28"/>
    </location>
</feature>